<evidence type="ECO:0000313" key="1">
    <source>
        <dbReference type="EMBL" id="ORY65592.1"/>
    </source>
</evidence>
<sequence length="175" mass="20263">MVPCSLKYCEKYPPDLFPYSYYYCRGDKCYGVDSIDGACGQLTNNTHIELTNENEKIESNGYDEKYFEKITGKELDEPYAVCSKDSDCFSEKCVRGHCIFERDNPVKYCYLDFNETNVRCGVPLYAYCKENEDCFKGYCHFDKDVCVSTAEQNYHTYGKILLAIKIIIAFLILLL</sequence>
<comment type="caution">
    <text evidence="1">The sequence shown here is derived from an EMBL/GenBank/DDBJ whole genome shotgun (WGS) entry which is preliminary data.</text>
</comment>
<dbReference type="EMBL" id="MCOG01000052">
    <property type="protein sequence ID" value="ORY65592.1"/>
    <property type="molecule type" value="Genomic_DNA"/>
</dbReference>
<protein>
    <submittedName>
        <fullName evidence="1">Uncharacterized protein</fullName>
    </submittedName>
</protein>
<reference evidence="1 2" key="1">
    <citation type="submission" date="2016-08" db="EMBL/GenBank/DDBJ databases">
        <title>A Parts List for Fungal Cellulosomes Revealed by Comparative Genomics.</title>
        <authorList>
            <consortium name="DOE Joint Genome Institute"/>
            <person name="Haitjema C.H."/>
            <person name="Gilmore S.P."/>
            <person name="Henske J.K."/>
            <person name="Solomon K.V."/>
            <person name="De Groot R."/>
            <person name="Kuo A."/>
            <person name="Mondo S.J."/>
            <person name="Salamov A.A."/>
            <person name="Labutti K."/>
            <person name="Zhao Z."/>
            <person name="Chiniquy J."/>
            <person name="Barry K."/>
            <person name="Brewer H.M."/>
            <person name="Purvine S.O."/>
            <person name="Wright A.T."/>
            <person name="Boxma B."/>
            <person name="Van Alen T."/>
            <person name="Hackstein J.H."/>
            <person name="Baker S.E."/>
            <person name="Grigoriev I.V."/>
            <person name="O'Malley M.A."/>
        </authorList>
    </citation>
    <scope>NUCLEOTIDE SEQUENCE [LARGE SCALE GENOMIC DNA]</scope>
    <source>
        <strain evidence="1 2">G1</strain>
    </source>
</reference>
<keyword evidence="2" id="KW-1185">Reference proteome</keyword>
<name>A0A1Y2E233_9FUNG</name>
<accession>A0A1Y2E233</accession>
<dbReference type="AlphaFoldDB" id="A0A1Y2E233"/>
<dbReference type="Proteomes" id="UP000193920">
    <property type="component" value="Unassembled WGS sequence"/>
</dbReference>
<evidence type="ECO:0000313" key="2">
    <source>
        <dbReference type="Proteomes" id="UP000193920"/>
    </source>
</evidence>
<gene>
    <name evidence="1" type="ORF">LY90DRAFT_641321</name>
</gene>
<organism evidence="1 2">
    <name type="scientific">Neocallimastix californiae</name>
    <dbReference type="NCBI Taxonomy" id="1754190"/>
    <lineage>
        <taxon>Eukaryota</taxon>
        <taxon>Fungi</taxon>
        <taxon>Fungi incertae sedis</taxon>
        <taxon>Chytridiomycota</taxon>
        <taxon>Chytridiomycota incertae sedis</taxon>
        <taxon>Neocallimastigomycetes</taxon>
        <taxon>Neocallimastigales</taxon>
        <taxon>Neocallimastigaceae</taxon>
        <taxon>Neocallimastix</taxon>
    </lineage>
</organism>
<proteinExistence type="predicted"/>